<dbReference type="PANTHER" id="PTHR14281">
    <property type="entry name" value="KINETOCHORE PROTEIN SPC25-RELATED"/>
    <property type="match status" value="1"/>
</dbReference>
<accession>A0A3B0MUV9</accession>
<evidence type="ECO:0000256" key="1">
    <source>
        <dbReference type="ARBA" id="ARBA00004584"/>
    </source>
</evidence>
<dbReference type="Pfam" id="PF08234">
    <property type="entry name" value="Spindle_Spc25"/>
    <property type="match status" value="1"/>
</dbReference>
<evidence type="ECO:0000256" key="8">
    <source>
        <dbReference type="ARBA" id="ARBA00023328"/>
    </source>
</evidence>
<evidence type="ECO:0000259" key="11">
    <source>
        <dbReference type="Pfam" id="PF08234"/>
    </source>
</evidence>
<dbReference type="GO" id="GO:0051301">
    <property type="term" value="P:cell division"/>
    <property type="evidence" value="ECO:0007669"/>
    <property type="project" value="UniProtKB-UniRule"/>
</dbReference>
<sequence>MAIHNSPVDNDNNYIISDIFSSNSLMSDGMISLFPSDSMFKFDHLYLNQIDQNKIKETVQKQKNDFLNKLSSVSKINRSLKSTIDELSQSTSTILREIQINDISFNSISDDVSNVYKQIEDSKNLLNDLRTEKSQLKSLLSSKTEEYESYFKNTNLKDIWSSKVTYLELLLGIKISSLSYTLTFLLILDGSMKISFSRLIGSNPYTICMIILKLEDERFIGISSDPPIKDFSKLVSELNNGLDFGSFLCLVRKSFKTVL</sequence>
<keyword evidence="4 9" id="KW-0132">Cell division</keyword>
<feature type="domain" description="Chromosome segregation protein Spc25 C-terminal" evidence="11">
    <location>
        <begin position="189"/>
        <end position="256"/>
    </location>
</feature>
<name>A0A3B0MUV9_THEAN</name>
<evidence type="ECO:0000313" key="12">
    <source>
        <dbReference type="EMBL" id="SVP93163.1"/>
    </source>
</evidence>
<comment type="subcellular location">
    <subcellularLocation>
        <location evidence="1">Chromosome</location>
        <location evidence="1">Centromere</location>
    </subcellularLocation>
    <subcellularLocation>
        <location evidence="9">Nucleus</location>
    </subcellularLocation>
    <subcellularLocation>
        <location evidence="9">Chromosome</location>
        <location evidence="9">Centromere</location>
        <location evidence="9">Kinetochore</location>
    </subcellularLocation>
</comment>
<dbReference type="GO" id="GO:0031262">
    <property type="term" value="C:Ndc80 complex"/>
    <property type="evidence" value="ECO:0007669"/>
    <property type="project" value="InterPro"/>
</dbReference>
<comment type="subunit">
    <text evidence="9">Component of the NDC80 complex.</text>
</comment>
<evidence type="ECO:0000256" key="4">
    <source>
        <dbReference type="ARBA" id="ARBA00022618"/>
    </source>
</evidence>
<keyword evidence="5 9" id="KW-0498">Mitosis</keyword>
<comment type="function">
    <text evidence="9">Acts as a component of the essential kinetochore-associated NDC80 complex, which is required for chromosome segregation and spindle checkpoint activity.</text>
</comment>
<organism evidence="13">
    <name type="scientific">Theileria annulata</name>
    <dbReference type="NCBI Taxonomy" id="5874"/>
    <lineage>
        <taxon>Eukaryota</taxon>
        <taxon>Sar</taxon>
        <taxon>Alveolata</taxon>
        <taxon>Apicomplexa</taxon>
        <taxon>Aconoidasida</taxon>
        <taxon>Piroplasmida</taxon>
        <taxon>Theileriidae</taxon>
        <taxon>Theileria</taxon>
    </lineage>
</organism>
<keyword evidence="8 9" id="KW-0137">Centromere</keyword>
<reference evidence="13" key="1">
    <citation type="submission" date="2018-07" db="EMBL/GenBank/DDBJ databases">
        <authorList>
            <person name="Quirk P.G."/>
            <person name="Krulwich T.A."/>
        </authorList>
    </citation>
    <scope>NUCLEOTIDE SEQUENCE</scope>
    <source>
        <strain evidence="13">Anand</strain>
    </source>
</reference>
<keyword evidence="7 9" id="KW-0131">Cell cycle</keyword>
<keyword evidence="6 10" id="KW-0175">Coiled coil</keyword>
<evidence type="ECO:0000256" key="10">
    <source>
        <dbReference type="SAM" id="Coils"/>
    </source>
</evidence>
<dbReference type="EMBL" id="UIVS01000003">
    <property type="protein sequence ID" value="SVP93163.1"/>
    <property type="molecule type" value="Genomic_DNA"/>
</dbReference>
<dbReference type="CDD" id="cd23784">
    <property type="entry name" value="RWD_Spc25"/>
    <property type="match status" value="1"/>
</dbReference>
<evidence type="ECO:0000256" key="5">
    <source>
        <dbReference type="ARBA" id="ARBA00022776"/>
    </source>
</evidence>
<keyword evidence="9" id="KW-0995">Kinetochore</keyword>
<gene>
    <name evidence="13" type="ORF">TAT_000296400</name>
    <name evidence="12" type="ORF">TAV_000296500</name>
</gene>
<dbReference type="GO" id="GO:0005634">
    <property type="term" value="C:nucleus"/>
    <property type="evidence" value="ECO:0007669"/>
    <property type="project" value="UniProtKB-SubCell"/>
</dbReference>
<evidence type="ECO:0000256" key="3">
    <source>
        <dbReference type="ARBA" id="ARBA00022454"/>
    </source>
</evidence>
<keyword evidence="9" id="KW-0539">Nucleus</keyword>
<keyword evidence="3 9" id="KW-0158">Chromosome</keyword>
<dbReference type="EMBL" id="UIVT01000003">
    <property type="protein sequence ID" value="SVP93967.1"/>
    <property type="molecule type" value="Genomic_DNA"/>
</dbReference>
<evidence type="ECO:0000256" key="9">
    <source>
        <dbReference type="RuleBase" id="RU367150"/>
    </source>
</evidence>
<dbReference type="Gene3D" id="3.30.457.50">
    <property type="entry name" value="Chromosome segregation protein Spc25"/>
    <property type="match status" value="1"/>
</dbReference>
<dbReference type="VEuPathDB" id="PiroplasmaDB:TA17435"/>
<evidence type="ECO:0000313" key="13">
    <source>
        <dbReference type="EMBL" id="SVP93967.1"/>
    </source>
</evidence>
<evidence type="ECO:0000256" key="2">
    <source>
        <dbReference type="ARBA" id="ARBA00006379"/>
    </source>
</evidence>
<dbReference type="PANTHER" id="PTHR14281:SF0">
    <property type="entry name" value="KINETOCHORE PROTEIN SPC25"/>
    <property type="match status" value="1"/>
</dbReference>
<evidence type="ECO:0000256" key="6">
    <source>
        <dbReference type="ARBA" id="ARBA00023054"/>
    </source>
</evidence>
<comment type="similarity">
    <text evidence="2 9">Belongs to the SPC25 family.</text>
</comment>
<dbReference type="AlphaFoldDB" id="A0A3B0MUV9"/>
<dbReference type="GO" id="GO:0007059">
    <property type="term" value="P:chromosome segregation"/>
    <property type="evidence" value="ECO:0007669"/>
    <property type="project" value="InterPro"/>
</dbReference>
<evidence type="ECO:0000256" key="7">
    <source>
        <dbReference type="ARBA" id="ARBA00023306"/>
    </source>
</evidence>
<feature type="coiled-coil region" evidence="10">
    <location>
        <begin position="112"/>
        <end position="146"/>
    </location>
</feature>
<protein>
    <recommendedName>
        <fullName evidence="9">Kinetochore protein SPC25</fullName>
    </recommendedName>
</protein>
<dbReference type="InterPro" id="IPR045143">
    <property type="entry name" value="Spc25"/>
</dbReference>
<proteinExistence type="inferred from homology"/>
<dbReference type="InterPro" id="IPR013255">
    <property type="entry name" value="Spc25_C"/>
</dbReference>